<keyword evidence="3" id="KW-1185">Reference proteome</keyword>
<dbReference type="PANTHER" id="PTHR11139">
    <property type="entry name" value="ATAXIA TELANGIECTASIA MUTATED ATM -RELATED"/>
    <property type="match status" value="1"/>
</dbReference>
<evidence type="ECO:0000313" key="3">
    <source>
        <dbReference type="Proteomes" id="UP000314982"/>
    </source>
</evidence>
<organism evidence="2 3">
    <name type="scientific">Hucho hucho</name>
    <name type="common">huchen</name>
    <dbReference type="NCBI Taxonomy" id="62062"/>
    <lineage>
        <taxon>Eukaryota</taxon>
        <taxon>Metazoa</taxon>
        <taxon>Chordata</taxon>
        <taxon>Craniata</taxon>
        <taxon>Vertebrata</taxon>
        <taxon>Euteleostomi</taxon>
        <taxon>Actinopterygii</taxon>
        <taxon>Neopterygii</taxon>
        <taxon>Teleostei</taxon>
        <taxon>Protacanthopterygii</taxon>
        <taxon>Salmoniformes</taxon>
        <taxon>Salmonidae</taxon>
        <taxon>Salmoninae</taxon>
        <taxon>Hucho</taxon>
    </lineage>
</organism>
<dbReference type="STRING" id="62062.ENSHHUP00000077275"/>
<dbReference type="GO" id="GO:0005634">
    <property type="term" value="C:nucleus"/>
    <property type="evidence" value="ECO:0007669"/>
    <property type="project" value="TreeGrafter"/>
</dbReference>
<accession>A0A4W5QTN7</accession>
<dbReference type="Ensembl" id="ENSHHUT00000079785.1">
    <property type="protein sequence ID" value="ENSHHUP00000077275.1"/>
    <property type="gene ID" value="ENSHHUG00000045158.1"/>
</dbReference>
<dbReference type="GO" id="GO:0004674">
    <property type="term" value="F:protein serine/threonine kinase activity"/>
    <property type="evidence" value="ECO:0007669"/>
    <property type="project" value="TreeGrafter"/>
</dbReference>
<dbReference type="InterPro" id="IPR003151">
    <property type="entry name" value="PIK-rel_kinase_FAT"/>
</dbReference>
<proteinExistence type="predicted"/>
<dbReference type="InterPro" id="IPR050517">
    <property type="entry name" value="DDR_Repair_Kinase"/>
</dbReference>
<dbReference type="GeneTree" id="ENSGT00930000151037"/>
<dbReference type="GO" id="GO:0005737">
    <property type="term" value="C:cytoplasm"/>
    <property type="evidence" value="ECO:0007669"/>
    <property type="project" value="TreeGrafter"/>
</dbReference>
<dbReference type="Proteomes" id="UP000314982">
    <property type="component" value="Unassembled WGS sequence"/>
</dbReference>
<reference evidence="2" key="3">
    <citation type="submission" date="2025-09" db="UniProtKB">
        <authorList>
            <consortium name="Ensembl"/>
        </authorList>
    </citation>
    <scope>IDENTIFICATION</scope>
</reference>
<protein>
    <recommendedName>
        <fullName evidence="1">PIK-related kinase FAT domain-containing protein</fullName>
    </recommendedName>
</protein>
<reference evidence="3" key="1">
    <citation type="submission" date="2018-06" db="EMBL/GenBank/DDBJ databases">
        <title>Genome assembly of Danube salmon.</title>
        <authorList>
            <person name="Macqueen D.J."/>
            <person name="Gundappa M.K."/>
        </authorList>
    </citation>
    <scope>NUCLEOTIDE SEQUENCE [LARGE SCALE GENOMIC DNA]</scope>
</reference>
<dbReference type="PANTHER" id="PTHR11139:SF9">
    <property type="entry name" value="SERINE_THREONINE-PROTEIN KINASE MTOR"/>
    <property type="match status" value="1"/>
</dbReference>
<name>A0A4W5QTN7_9TELE</name>
<sequence length="146" mass="17337">MCVLFQCIDKARDLLDAELTAKTGESYSRAYKAMVSCQLLLELEEVIQYKLFPEKRDIIRDTWWERLQRIIEDWQRILMVCSLVINLHDDMRTWLKYASHCGKSGRLHFVQRMQQQAQHAIATEDKQHQQELHKLMARPGLLPQLL</sequence>
<dbReference type="GO" id="GO:0031932">
    <property type="term" value="C:TORC2 complex"/>
    <property type="evidence" value="ECO:0007669"/>
    <property type="project" value="TreeGrafter"/>
</dbReference>
<dbReference type="AlphaFoldDB" id="A0A4W5QTN7"/>
<dbReference type="Pfam" id="PF02259">
    <property type="entry name" value="FAT"/>
    <property type="match status" value="1"/>
</dbReference>
<dbReference type="GO" id="GO:0038202">
    <property type="term" value="P:TORC1 signaling"/>
    <property type="evidence" value="ECO:0007669"/>
    <property type="project" value="TreeGrafter"/>
</dbReference>
<dbReference type="GO" id="GO:0031931">
    <property type="term" value="C:TORC1 complex"/>
    <property type="evidence" value="ECO:0007669"/>
    <property type="project" value="TreeGrafter"/>
</dbReference>
<reference evidence="2" key="2">
    <citation type="submission" date="2025-08" db="UniProtKB">
        <authorList>
            <consortium name="Ensembl"/>
        </authorList>
    </citation>
    <scope>IDENTIFICATION</scope>
</reference>
<dbReference type="GO" id="GO:0016242">
    <property type="term" value="P:negative regulation of macroautophagy"/>
    <property type="evidence" value="ECO:0007669"/>
    <property type="project" value="TreeGrafter"/>
</dbReference>
<evidence type="ECO:0000259" key="1">
    <source>
        <dbReference type="Pfam" id="PF02259"/>
    </source>
</evidence>
<evidence type="ECO:0000313" key="2">
    <source>
        <dbReference type="Ensembl" id="ENSHHUP00000077275.1"/>
    </source>
</evidence>
<feature type="domain" description="PIK-related kinase FAT" evidence="1">
    <location>
        <begin position="6"/>
        <end position="119"/>
    </location>
</feature>